<reference evidence="5 6" key="1">
    <citation type="submission" date="2017-09" db="EMBL/GenBank/DDBJ databases">
        <title>Bacterial strain isolated from the female urinary microbiota.</title>
        <authorList>
            <person name="Thomas-White K."/>
            <person name="Kumar N."/>
            <person name="Forster S."/>
            <person name="Putonti C."/>
            <person name="Lawley T."/>
            <person name="Wolfe A.J."/>
        </authorList>
    </citation>
    <scope>NUCLEOTIDE SEQUENCE [LARGE SCALE GENOMIC DNA]</scope>
    <source>
        <strain evidence="5 6">UMB0115</strain>
    </source>
</reference>
<dbReference type="Gene3D" id="1.10.10.10">
    <property type="entry name" value="Winged helix-like DNA-binding domain superfamily/Winged helix DNA-binding domain"/>
    <property type="match status" value="1"/>
</dbReference>
<dbReference type="Pfam" id="PF00392">
    <property type="entry name" value="GntR"/>
    <property type="match status" value="1"/>
</dbReference>
<feature type="domain" description="HTH gntR-type" evidence="4">
    <location>
        <begin position="7"/>
        <end position="75"/>
    </location>
</feature>
<dbReference type="SUPFAM" id="SSF46785">
    <property type="entry name" value="Winged helix' DNA-binding domain"/>
    <property type="match status" value="1"/>
</dbReference>
<evidence type="ECO:0000256" key="1">
    <source>
        <dbReference type="ARBA" id="ARBA00023015"/>
    </source>
</evidence>
<dbReference type="PANTHER" id="PTHR38445:SF6">
    <property type="entry name" value="GNTR-FAMILY TRANSCRIPTIONAL REGULATOR"/>
    <property type="match status" value="1"/>
</dbReference>
<keyword evidence="3" id="KW-0804">Transcription</keyword>
<evidence type="ECO:0000256" key="3">
    <source>
        <dbReference type="ARBA" id="ARBA00023163"/>
    </source>
</evidence>
<proteinExistence type="predicted"/>
<dbReference type="PROSITE" id="PS50949">
    <property type="entry name" value="HTH_GNTR"/>
    <property type="match status" value="1"/>
</dbReference>
<keyword evidence="1" id="KW-0805">Transcription regulation</keyword>
<dbReference type="CDD" id="cd07377">
    <property type="entry name" value="WHTH_GntR"/>
    <property type="match status" value="1"/>
</dbReference>
<dbReference type="SMART" id="SM00345">
    <property type="entry name" value="HTH_GNTR"/>
    <property type="match status" value="1"/>
</dbReference>
<dbReference type="RefSeq" id="WP_102163890.1">
    <property type="nucleotide sequence ID" value="NZ_JAWEDN010000021.1"/>
</dbReference>
<sequence>MQFDDNKPIYIQIVDYFKYKIIRQELKSSDKIPSVRETAKELNVNPNTVQRAYAELESYGVTMSKRGLGSFVDVDDDKLKALKNDMAQQLIDDFLNEMYQMNMPKEKLMELIDERWKK</sequence>
<protein>
    <submittedName>
        <fullName evidence="5">GntR family transcriptional regulator</fullName>
    </submittedName>
</protein>
<name>A0A2N6SUP3_FINMA</name>
<organism evidence="5 6">
    <name type="scientific">Finegoldia magna</name>
    <name type="common">Peptostreptococcus magnus</name>
    <dbReference type="NCBI Taxonomy" id="1260"/>
    <lineage>
        <taxon>Bacteria</taxon>
        <taxon>Bacillati</taxon>
        <taxon>Bacillota</taxon>
        <taxon>Tissierellia</taxon>
        <taxon>Tissierellales</taxon>
        <taxon>Peptoniphilaceae</taxon>
        <taxon>Finegoldia</taxon>
    </lineage>
</organism>
<dbReference type="InterPro" id="IPR036388">
    <property type="entry name" value="WH-like_DNA-bd_sf"/>
</dbReference>
<dbReference type="InterPro" id="IPR000524">
    <property type="entry name" value="Tscrpt_reg_HTH_GntR"/>
</dbReference>
<dbReference type="Proteomes" id="UP000235723">
    <property type="component" value="Unassembled WGS sequence"/>
</dbReference>
<comment type="caution">
    <text evidence="5">The sequence shown here is derived from an EMBL/GenBank/DDBJ whole genome shotgun (WGS) entry which is preliminary data.</text>
</comment>
<gene>
    <name evidence="5" type="ORF">CJ208_02665</name>
</gene>
<dbReference type="AlphaFoldDB" id="A0A2N6SUP3"/>
<keyword evidence="2" id="KW-0238">DNA-binding</keyword>
<accession>A0A2N6SUP3</accession>
<dbReference type="InterPro" id="IPR036390">
    <property type="entry name" value="WH_DNA-bd_sf"/>
</dbReference>
<dbReference type="PANTHER" id="PTHR38445">
    <property type="entry name" value="HTH-TYPE TRANSCRIPTIONAL REPRESSOR YTRA"/>
    <property type="match status" value="1"/>
</dbReference>
<evidence type="ECO:0000313" key="6">
    <source>
        <dbReference type="Proteomes" id="UP000235723"/>
    </source>
</evidence>
<dbReference type="EMBL" id="PNHD01000002">
    <property type="protein sequence ID" value="PMC60784.1"/>
    <property type="molecule type" value="Genomic_DNA"/>
</dbReference>
<evidence type="ECO:0000259" key="4">
    <source>
        <dbReference type="PROSITE" id="PS50949"/>
    </source>
</evidence>
<dbReference type="GO" id="GO:0003700">
    <property type="term" value="F:DNA-binding transcription factor activity"/>
    <property type="evidence" value="ECO:0007669"/>
    <property type="project" value="InterPro"/>
</dbReference>
<evidence type="ECO:0000256" key="2">
    <source>
        <dbReference type="ARBA" id="ARBA00023125"/>
    </source>
</evidence>
<evidence type="ECO:0000313" key="5">
    <source>
        <dbReference type="EMBL" id="PMC60784.1"/>
    </source>
</evidence>
<dbReference type="GO" id="GO:0003677">
    <property type="term" value="F:DNA binding"/>
    <property type="evidence" value="ECO:0007669"/>
    <property type="project" value="UniProtKB-KW"/>
</dbReference>